<reference evidence="1 2" key="1">
    <citation type="journal article" date="2010" name="Nature">
        <title>Perigord black truffle genome uncovers evolutionary origins and mechanisms of symbiosis.</title>
        <authorList>
            <person name="Martin F."/>
            <person name="Kohler A."/>
            <person name="Murat C."/>
            <person name="Balestrini R."/>
            <person name="Coutinho P.M."/>
            <person name="Jaillon O."/>
            <person name="Montanini B."/>
            <person name="Morin E."/>
            <person name="Noel B."/>
            <person name="Percudani R."/>
            <person name="Porcel B."/>
            <person name="Rubini A."/>
            <person name="Amicucci A."/>
            <person name="Amselem J."/>
            <person name="Anthouard V."/>
            <person name="Arcioni S."/>
            <person name="Artiguenave F."/>
            <person name="Aury J.M."/>
            <person name="Ballario P."/>
            <person name="Bolchi A."/>
            <person name="Brenna A."/>
            <person name="Brun A."/>
            <person name="Buee M."/>
            <person name="Cantarel B."/>
            <person name="Chevalier G."/>
            <person name="Couloux A."/>
            <person name="Da Silva C."/>
            <person name="Denoeud F."/>
            <person name="Duplessis S."/>
            <person name="Ghignone S."/>
            <person name="Hilselberger B."/>
            <person name="Iotti M."/>
            <person name="Marcais B."/>
            <person name="Mello A."/>
            <person name="Miranda M."/>
            <person name="Pacioni G."/>
            <person name="Quesneville H."/>
            <person name="Riccioni C."/>
            <person name="Ruotolo R."/>
            <person name="Splivallo R."/>
            <person name="Stocchi V."/>
            <person name="Tisserant E."/>
            <person name="Viscomi A.R."/>
            <person name="Zambonelli A."/>
            <person name="Zampieri E."/>
            <person name="Henrissat B."/>
            <person name="Lebrun M.H."/>
            <person name="Paolocci F."/>
            <person name="Bonfante P."/>
            <person name="Ottonello S."/>
            <person name="Wincker P."/>
        </authorList>
    </citation>
    <scope>NUCLEOTIDE SEQUENCE [LARGE SCALE GENOMIC DNA]</scope>
    <source>
        <strain evidence="1 2">Mel28</strain>
    </source>
</reference>
<evidence type="ECO:0000313" key="1">
    <source>
        <dbReference type="EMBL" id="CAZ82901.1"/>
    </source>
</evidence>
<organism evidence="1 2">
    <name type="scientific">Tuber melanosporum (strain Mel28)</name>
    <name type="common">Perigord black truffle</name>
    <dbReference type="NCBI Taxonomy" id="656061"/>
    <lineage>
        <taxon>Eukaryota</taxon>
        <taxon>Fungi</taxon>
        <taxon>Dikarya</taxon>
        <taxon>Ascomycota</taxon>
        <taxon>Pezizomycotina</taxon>
        <taxon>Pezizomycetes</taxon>
        <taxon>Pezizales</taxon>
        <taxon>Tuberaceae</taxon>
        <taxon>Tuber</taxon>
    </lineage>
</organism>
<dbReference type="HOGENOM" id="CLU_2499509_0_0_1"/>
<name>D5GEF8_TUBMM</name>
<accession>D5GEF8</accession>
<dbReference type="EMBL" id="FN430175">
    <property type="protein sequence ID" value="CAZ82901.1"/>
    <property type="molecule type" value="Genomic_DNA"/>
</dbReference>
<protein>
    <submittedName>
        <fullName evidence="1">(Perigord truffle) hypothetical protein</fullName>
    </submittedName>
</protein>
<dbReference type="RefSeq" id="XP_002838710.1">
    <property type="nucleotide sequence ID" value="XM_002838664.1"/>
</dbReference>
<dbReference type="AlphaFoldDB" id="D5GEF8"/>
<dbReference type="InParanoid" id="D5GEF8"/>
<gene>
    <name evidence="1" type="ORF">GSTUM_00006467001</name>
</gene>
<dbReference type="KEGG" id="tml:GSTUM_00006467001"/>
<evidence type="ECO:0000313" key="2">
    <source>
        <dbReference type="Proteomes" id="UP000006911"/>
    </source>
</evidence>
<proteinExistence type="predicted"/>
<keyword evidence="2" id="KW-1185">Reference proteome</keyword>
<dbReference type="GeneID" id="9181532"/>
<sequence length="86" mass="9680">MDHCQSLREVLPDSCIKDIEVLLFRTYPRPPFIPSPFIPSLTLASRTTIGTNRLLNPHNSNILSICHLARDSLQPPRNSKETNTGL</sequence>
<dbReference type="Proteomes" id="UP000006911">
    <property type="component" value="Unassembled WGS sequence"/>
</dbReference>